<accession>A0A0B4XAD8</accession>
<evidence type="ECO:0000256" key="1">
    <source>
        <dbReference type="SAM" id="MobiDB-lite"/>
    </source>
</evidence>
<organism evidence="2 3">
    <name type="scientific">Rhizobium gallicum bv. gallicum R602sp</name>
    <dbReference type="NCBI Taxonomy" id="1041138"/>
    <lineage>
        <taxon>Bacteria</taxon>
        <taxon>Pseudomonadati</taxon>
        <taxon>Pseudomonadota</taxon>
        <taxon>Alphaproteobacteria</taxon>
        <taxon>Hyphomicrobiales</taxon>
        <taxon>Rhizobiaceae</taxon>
        <taxon>Rhizobium/Agrobacterium group</taxon>
        <taxon>Rhizobium</taxon>
    </lineage>
</organism>
<geneLocation type="plasmid" evidence="2 3">
    <name>pRgalR602b</name>
</geneLocation>
<proteinExistence type="predicted"/>
<feature type="region of interest" description="Disordered" evidence="1">
    <location>
        <begin position="265"/>
        <end position="295"/>
    </location>
</feature>
<dbReference type="Proteomes" id="UP000031368">
    <property type="component" value="Plasmid pRgalR602b"/>
</dbReference>
<dbReference type="KEGG" id="rga:RGR602_PB00037"/>
<dbReference type="AlphaFoldDB" id="A0A0B4XAD8"/>
<name>A0A0B4XAD8_9HYPH</name>
<protein>
    <submittedName>
        <fullName evidence="2">Uncharacterized protein</fullName>
    </submittedName>
</protein>
<keyword evidence="2" id="KW-0614">Plasmid</keyword>
<keyword evidence="3" id="KW-1185">Reference proteome</keyword>
<evidence type="ECO:0000313" key="3">
    <source>
        <dbReference type="Proteomes" id="UP000031368"/>
    </source>
</evidence>
<dbReference type="HOGENOM" id="CLU_097080_0_0_5"/>
<sequence length="295" mass="31213">MSNINPLSNDYFSTVSNKWMAINDLRASLQRAKSLSTQHSNLLAKLEGQIKSHADSIEASAKYLNAAERSTVITRAVAAKRHELVNGSSPERIDLLRKIDAEDAAIMAASIHYDSAVQILMRSSIGSEKRTLIAGQIAQAGNAELLSLAHLAAATNDQAMGAALVSRVSTIPPGKRPFSSQSLANVLVGETLAEAQLIFGEMEALLVGALATGKAFETGQIDTLGKIKAALLKRNNAEKQARLAVARGVEPDPVERISVQLDKDKPTSFKIQGTTLPDGKGVPETPAGAEARGNG</sequence>
<dbReference type="RefSeq" id="WP_052451680.1">
    <property type="nucleotide sequence ID" value="NZ_CP006879.1"/>
</dbReference>
<dbReference type="EMBL" id="CP006879">
    <property type="protein sequence ID" value="AJD43578.1"/>
    <property type="molecule type" value="Genomic_DNA"/>
</dbReference>
<gene>
    <name evidence="2" type="ORF">RGR602_PB00037</name>
</gene>
<evidence type="ECO:0000313" key="2">
    <source>
        <dbReference type="EMBL" id="AJD43578.1"/>
    </source>
</evidence>
<reference evidence="2 3" key="1">
    <citation type="submission" date="2013-11" db="EMBL/GenBank/DDBJ databases">
        <title>Complete genome sequence of Rhizobium gallicum bv. gallicum R602.</title>
        <authorList>
            <person name="Bustos P."/>
            <person name="Santamaria R.I."/>
            <person name="Lozano L."/>
            <person name="Acosta J.L."/>
            <person name="Ormeno-Orrillo E."/>
            <person name="Rogel M.A."/>
            <person name="Romero D."/>
            <person name="Cevallos M.A."/>
            <person name="Martinez-Romero E."/>
            <person name="Gonzalez V."/>
        </authorList>
    </citation>
    <scope>NUCLEOTIDE SEQUENCE [LARGE SCALE GENOMIC DNA]</scope>
    <source>
        <strain evidence="2 3">R602</strain>
        <plasmid evidence="2 3">pRgalR602b</plasmid>
    </source>
</reference>